<evidence type="ECO:0000313" key="2">
    <source>
        <dbReference type="Proteomes" id="UP000030023"/>
    </source>
</evidence>
<comment type="caution">
    <text evidence="1">The sequence shown here is derived from an EMBL/GenBank/DDBJ whole genome shotgun (WGS) entry which is preliminary data.</text>
</comment>
<accession>A0ABR4XQQ9</accession>
<evidence type="ECO:0008006" key="3">
    <source>
        <dbReference type="Google" id="ProtNLM"/>
    </source>
</evidence>
<name>A0ABR4XQQ9_9LACO</name>
<proteinExistence type="predicted"/>
<keyword evidence="2" id="KW-1185">Reference proteome</keyword>
<evidence type="ECO:0000313" key="1">
    <source>
        <dbReference type="EMBL" id="KGO31723.1"/>
    </source>
</evidence>
<organism evidence="1 2">
    <name type="scientific">Oenococcus alcoholitolerans</name>
    <dbReference type="NCBI Taxonomy" id="931074"/>
    <lineage>
        <taxon>Bacteria</taxon>
        <taxon>Bacillati</taxon>
        <taxon>Bacillota</taxon>
        <taxon>Bacilli</taxon>
        <taxon>Lactobacillales</taxon>
        <taxon>Lactobacillaceae</taxon>
        <taxon>Oenococcus</taxon>
    </lineage>
</organism>
<sequence>MIVPKLPPKSNKKVYCQKDGIYYFARFRGESSDYAKFFAKM</sequence>
<reference evidence="1 2" key="1">
    <citation type="journal article" date="2014" name="Antonie Van Leeuwenhoek">
        <title>Oenococcus alcoholitolerans sp. nov., a lactic acid bacteria isolated from cachaca and ethanol fermentation processes.</title>
        <authorList>
            <person name="Badotti F."/>
            <person name="Moreira A.P."/>
            <person name="Tonon L.A."/>
            <person name="de Lucena B.T."/>
            <person name="Gomes Fde C."/>
            <person name="Kruger R."/>
            <person name="Thompson C.C."/>
            <person name="de Morais M.A.Jr."/>
            <person name="Rosa C.A."/>
            <person name="Thompson F.L."/>
        </authorList>
    </citation>
    <scope>NUCLEOTIDE SEQUENCE [LARGE SCALE GENOMIC DNA]</scope>
    <source>
        <strain evidence="1 2">UFRJ-M7.2.18</strain>
    </source>
</reference>
<dbReference type="EMBL" id="AXCV01000233">
    <property type="protein sequence ID" value="KGO31723.1"/>
    <property type="molecule type" value="Genomic_DNA"/>
</dbReference>
<gene>
    <name evidence="1" type="ORF">Q757_05450</name>
</gene>
<protein>
    <recommendedName>
        <fullName evidence="3">Integrase</fullName>
    </recommendedName>
</protein>
<dbReference type="Proteomes" id="UP000030023">
    <property type="component" value="Unassembled WGS sequence"/>
</dbReference>